<dbReference type="AlphaFoldDB" id="A0AAD0W9E6"/>
<feature type="signal peptide" evidence="2">
    <location>
        <begin position="1"/>
        <end position="20"/>
    </location>
</feature>
<proteinExistence type="predicted"/>
<reference evidence="3 4" key="1">
    <citation type="submission" date="2018-08" db="EMBL/GenBank/DDBJ databases">
        <title>Complete genome sequence of JP2-74.</title>
        <authorList>
            <person name="Wu L."/>
        </authorList>
    </citation>
    <scope>NUCLEOTIDE SEQUENCE [LARGE SCALE GENOMIC DNA]</scope>
    <source>
        <strain evidence="3 4">JP2-74</strain>
    </source>
</reference>
<evidence type="ECO:0000256" key="2">
    <source>
        <dbReference type="SAM" id="SignalP"/>
    </source>
</evidence>
<evidence type="ECO:0000256" key="1">
    <source>
        <dbReference type="SAM" id="MobiDB-lite"/>
    </source>
</evidence>
<sequence>MTSFPFVRRALLLCALAGLAGCSSLFSSRGDDGPRQLHVTLVGGGQLNNSGGGPRPVQVCLYVVREANWLPPAGLEDSSCAQRGREVAAESRHVVAPNQVQQVLLPASGSDPVWLLADADFASKPPGYAPLRIRVDGRQLIHLAVLLERNRIVDALRPAAAPLADTPASTPAASPPPAKPSRKPSRKPWRKTRKAPIAHLEESP</sequence>
<feature type="compositionally biased region" description="Basic residues" evidence="1">
    <location>
        <begin position="180"/>
        <end position="196"/>
    </location>
</feature>
<organism evidence="3 4">
    <name type="scientific">Chromobacterium rhizoryzae</name>
    <dbReference type="NCBI Taxonomy" id="1778675"/>
    <lineage>
        <taxon>Bacteria</taxon>
        <taxon>Pseudomonadati</taxon>
        <taxon>Pseudomonadota</taxon>
        <taxon>Betaproteobacteria</taxon>
        <taxon>Neisseriales</taxon>
        <taxon>Chromobacteriaceae</taxon>
        <taxon>Chromobacterium</taxon>
    </lineage>
</organism>
<dbReference type="RefSeq" id="WP_118267702.1">
    <property type="nucleotide sequence ID" value="NZ_CP031968.1"/>
</dbReference>
<dbReference type="Pfam" id="PF12790">
    <property type="entry name" value="T6SS-SciN"/>
    <property type="match status" value="1"/>
</dbReference>
<feature type="chain" id="PRO_5042007920" evidence="2">
    <location>
        <begin position="21"/>
        <end position="204"/>
    </location>
</feature>
<keyword evidence="4" id="KW-1185">Reference proteome</keyword>
<name>A0AAD0W9E6_9NEIS</name>
<feature type="region of interest" description="Disordered" evidence="1">
    <location>
        <begin position="162"/>
        <end position="204"/>
    </location>
</feature>
<keyword evidence="3" id="KW-0449">Lipoprotein</keyword>
<dbReference type="Proteomes" id="UP000259465">
    <property type="component" value="Chromosome"/>
</dbReference>
<gene>
    <name evidence="3" type="ORF">D1345_11100</name>
</gene>
<evidence type="ECO:0000313" key="3">
    <source>
        <dbReference type="EMBL" id="AXT46703.1"/>
    </source>
</evidence>
<feature type="compositionally biased region" description="Low complexity" evidence="1">
    <location>
        <begin position="162"/>
        <end position="172"/>
    </location>
</feature>
<evidence type="ECO:0000313" key="4">
    <source>
        <dbReference type="Proteomes" id="UP000259465"/>
    </source>
</evidence>
<dbReference type="EMBL" id="CP031968">
    <property type="protein sequence ID" value="AXT46703.1"/>
    <property type="molecule type" value="Genomic_DNA"/>
</dbReference>
<dbReference type="InterPro" id="IPR017734">
    <property type="entry name" value="T6SS_SciN"/>
</dbReference>
<dbReference type="KEGG" id="crz:D1345_11100"/>
<accession>A0AAD0W9E6</accession>
<keyword evidence="2" id="KW-0732">Signal</keyword>
<protein>
    <submittedName>
        <fullName evidence="3">Type VI secretion system-associated lipoprotein</fullName>
    </submittedName>
</protein>